<evidence type="ECO:0000256" key="1">
    <source>
        <dbReference type="RuleBase" id="RU000363"/>
    </source>
</evidence>
<dbReference type="InterPro" id="IPR036291">
    <property type="entry name" value="NAD(P)-bd_dom_sf"/>
</dbReference>
<protein>
    <submittedName>
        <fullName evidence="2">Uncharacterized protein</fullName>
    </submittedName>
</protein>
<dbReference type="PANTHER" id="PTHR44375:SF2">
    <property type="entry name" value="BETA-KETOACYL-ACP REDUCTASE-LIKE PROTEIN-RELATED"/>
    <property type="match status" value="1"/>
</dbReference>
<dbReference type="CDD" id="cd05233">
    <property type="entry name" value="SDR_c"/>
    <property type="match status" value="1"/>
</dbReference>
<accession>A0AAD3T041</accession>
<comment type="similarity">
    <text evidence="1">Belongs to the short-chain dehydrogenases/reductases (SDR) family.</text>
</comment>
<dbReference type="Gene3D" id="3.40.50.720">
    <property type="entry name" value="NAD(P)-binding Rossmann-like Domain"/>
    <property type="match status" value="1"/>
</dbReference>
<dbReference type="PROSITE" id="PS00061">
    <property type="entry name" value="ADH_SHORT"/>
    <property type="match status" value="1"/>
</dbReference>
<gene>
    <name evidence="2" type="ORF">Nepgr_022057</name>
</gene>
<sequence>MAEQPVGHQEPWRSLGDKVVMVTGASSGIGREFCVDLAKAGCRVIAAAHRTDLLQSLCDQINRFSSSSHSTPIADDPAVIAIAVELDVSADGLAIEASVQKAWNAFGRIDVLINNAGLRGNVRSIFDTSEEEWNYTLKTNLTGAWLVSKFVCIRMRDVKLGGSIINISSAVGLPRGLLPGAAAYVVSKTGLNVLTKVLALELGEHKIKVNSISPEIFKSEITEKLMQMDWFGTVVKRVVPLKDLGTTDPALTSLVRYLIHDSSKYVTGNIFIVDAGATLPGIPIFSSL</sequence>
<dbReference type="Proteomes" id="UP001279734">
    <property type="component" value="Unassembled WGS sequence"/>
</dbReference>
<evidence type="ECO:0000313" key="3">
    <source>
        <dbReference type="Proteomes" id="UP001279734"/>
    </source>
</evidence>
<proteinExistence type="inferred from homology"/>
<comment type="caution">
    <text evidence="2">The sequence shown here is derived from an EMBL/GenBank/DDBJ whole genome shotgun (WGS) entry which is preliminary data.</text>
</comment>
<name>A0AAD3T041_NEPGR</name>
<dbReference type="AlphaFoldDB" id="A0AAD3T041"/>
<dbReference type="PANTHER" id="PTHR44375">
    <property type="entry name" value="BETA-KETOACYL-ACP REDUCTASE-LIKE PROTEIN-RELATED"/>
    <property type="match status" value="1"/>
</dbReference>
<organism evidence="2 3">
    <name type="scientific">Nepenthes gracilis</name>
    <name type="common">Slender pitcher plant</name>
    <dbReference type="NCBI Taxonomy" id="150966"/>
    <lineage>
        <taxon>Eukaryota</taxon>
        <taxon>Viridiplantae</taxon>
        <taxon>Streptophyta</taxon>
        <taxon>Embryophyta</taxon>
        <taxon>Tracheophyta</taxon>
        <taxon>Spermatophyta</taxon>
        <taxon>Magnoliopsida</taxon>
        <taxon>eudicotyledons</taxon>
        <taxon>Gunneridae</taxon>
        <taxon>Pentapetalae</taxon>
        <taxon>Caryophyllales</taxon>
        <taxon>Nepenthaceae</taxon>
        <taxon>Nepenthes</taxon>
    </lineage>
</organism>
<evidence type="ECO:0000313" key="2">
    <source>
        <dbReference type="EMBL" id="GMH20216.1"/>
    </source>
</evidence>
<dbReference type="FunFam" id="3.40.50.720:FF:000084">
    <property type="entry name" value="Short-chain dehydrogenase reductase"/>
    <property type="match status" value="1"/>
</dbReference>
<dbReference type="PRINTS" id="PR00080">
    <property type="entry name" value="SDRFAMILY"/>
</dbReference>
<dbReference type="SUPFAM" id="SSF51735">
    <property type="entry name" value="NAD(P)-binding Rossmann-fold domains"/>
    <property type="match status" value="1"/>
</dbReference>
<reference evidence="2" key="1">
    <citation type="submission" date="2023-05" db="EMBL/GenBank/DDBJ databases">
        <title>Nepenthes gracilis genome sequencing.</title>
        <authorList>
            <person name="Fukushima K."/>
        </authorList>
    </citation>
    <scope>NUCLEOTIDE SEQUENCE</scope>
    <source>
        <strain evidence="2">SING2019-196</strain>
    </source>
</reference>
<dbReference type="InterPro" id="IPR002347">
    <property type="entry name" value="SDR_fam"/>
</dbReference>
<dbReference type="EMBL" id="BSYO01000021">
    <property type="protein sequence ID" value="GMH20216.1"/>
    <property type="molecule type" value="Genomic_DNA"/>
</dbReference>
<dbReference type="InterPro" id="IPR020904">
    <property type="entry name" value="Sc_DH/Rdtase_CS"/>
</dbReference>
<dbReference type="Pfam" id="PF00106">
    <property type="entry name" value="adh_short"/>
    <property type="match status" value="1"/>
</dbReference>
<keyword evidence="3" id="KW-1185">Reference proteome</keyword>
<dbReference type="PRINTS" id="PR00081">
    <property type="entry name" value="GDHRDH"/>
</dbReference>